<dbReference type="GO" id="GO:0005856">
    <property type="term" value="C:cytoskeleton"/>
    <property type="evidence" value="ECO:0007669"/>
    <property type="project" value="UniProtKB-SubCell"/>
</dbReference>
<name>A0A5M3M7U7_CONPW</name>
<feature type="compositionally biased region" description="Low complexity" evidence="5">
    <location>
        <begin position="1315"/>
        <end position="1329"/>
    </location>
</feature>
<feature type="compositionally biased region" description="Basic and acidic residues" evidence="5">
    <location>
        <begin position="290"/>
        <end position="299"/>
    </location>
</feature>
<feature type="region of interest" description="Disordered" evidence="5">
    <location>
        <begin position="562"/>
        <end position="581"/>
    </location>
</feature>
<evidence type="ECO:0000256" key="4">
    <source>
        <dbReference type="ARBA" id="ARBA00023212"/>
    </source>
</evidence>
<feature type="compositionally biased region" description="Polar residues" evidence="5">
    <location>
        <begin position="726"/>
        <end position="768"/>
    </location>
</feature>
<feature type="compositionally biased region" description="Acidic residues" evidence="5">
    <location>
        <begin position="617"/>
        <end position="630"/>
    </location>
</feature>
<organism evidence="7 8">
    <name type="scientific">Coniophora puteana (strain RWD-64-598)</name>
    <name type="common">Brown rot fungus</name>
    <dbReference type="NCBI Taxonomy" id="741705"/>
    <lineage>
        <taxon>Eukaryota</taxon>
        <taxon>Fungi</taxon>
        <taxon>Dikarya</taxon>
        <taxon>Basidiomycota</taxon>
        <taxon>Agaricomycotina</taxon>
        <taxon>Agaricomycetes</taxon>
        <taxon>Agaricomycetidae</taxon>
        <taxon>Boletales</taxon>
        <taxon>Coniophorineae</taxon>
        <taxon>Coniophoraceae</taxon>
        <taxon>Coniophora</taxon>
    </lineage>
</organism>
<feature type="compositionally biased region" description="Polar residues" evidence="5">
    <location>
        <begin position="1278"/>
        <end position="1304"/>
    </location>
</feature>
<feature type="region of interest" description="Disordered" evidence="5">
    <location>
        <begin position="1159"/>
        <end position="1329"/>
    </location>
</feature>
<evidence type="ECO:0000259" key="6">
    <source>
        <dbReference type="Pfam" id="PF06886"/>
    </source>
</evidence>
<keyword evidence="3" id="KW-0963">Cytoplasm</keyword>
<feature type="compositionally biased region" description="Low complexity" evidence="5">
    <location>
        <begin position="970"/>
        <end position="991"/>
    </location>
</feature>
<dbReference type="OMA" id="PEEHITE"/>
<feature type="region of interest" description="Disordered" evidence="5">
    <location>
        <begin position="1358"/>
        <end position="1423"/>
    </location>
</feature>
<dbReference type="Pfam" id="PF06886">
    <property type="entry name" value="TPX2"/>
    <property type="match status" value="1"/>
</dbReference>
<evidence type="ECO:0000313" key="8">
    <source>
        <dbReference type="Proteomes" id="UP000053558"/>
    </source>
</evidence>
<gene>
    <name evidence="7" type="ORF">CONPUDRAFT_169823</name>
</gene>
<feature type="compositionally biased region" description="Low complexity" evidence="5">
    <location>
        <begin position="170"/>
        <end position="182"/>
    </location>
</feature>
<comment type="caution">
    <text evidence="7">The sequence shown here is derived from an EMBL/GenBank/DDBJ whole genome shotgun (WGS) entry which is preliminary data.</text>
</comment>
<comment type="subcellular location">
    <subcellularLocation>
        <location evidence="1">Cytoplasm</location>
        <location evidence="1">Cytoskeleton</location>
    </subcellularLocation>
</comment>
<feature type="compositionally biased region" description="Basic and acidic residues" evidence="5">
    <location>
        <begin position="1400"/>
        <end position="1423"/>
    </location>
</feature>
<feature type="region of interest" description="Disordered" evidence="5">
    <location>
        <begin position="52"/>
        <end position="484"/>
    </location>
</feature>
<proteinExistence type="inferred from homology"/>
<feature type="domain" description="TPX2 C-terminal" evidence="6">
    <location>
        <begin position="1341"/>
        <end position="1411"/>
    </location>
</feature>
<feature type="compositionally biased region" description="Basic and acidic residues" evidence="5">
    <location>
        <begin position="1358"/>
        <end position="1386"/>
    </location>
</feature>
<evidence type="ECO:0000256" key="3">
    <source>
        <dbReference type="ARBA" id="ARBA00022490"/>
    </source>
</evidence>
<feature type="compositionally biased region" description="Low complexity" evidence="5">
    <location>
        <begin position="1089"/>
        <end position="1098"/>
    </location>
</feature>
<keyword evidence="4" id="KW-0206">Cytoskeleton</keyword>
<dbReference type="Proteomes" id="UP000053558">
    <property type="component" value="Unassembled WGS sequence"/>
</dbReference>
<feature type="region of interest" description="Disordered" evidence="5">
    <location>
        <begin position="872"/>
        <end position="1050"/>
    </location>
</feature>
<comment type="similarity">
    <text evidence="2">Belongs to the TPX2 family.</text>
</comment>
<dbReference type="KEGG" id="cput:CONPUDRAFT_169823"/>
<reference evidence="8" key="1">
    <citation type="journal article" date="2012" name="Science">
        <title>The Paleozoic origin of enzymatic lignin decomposition reconstructed from 31 fungal genomes.</title>
        <authorList>
            <person name="Floudas D."/>
            <person name="Binder M."/>
            <person name="Riley R."/>
            <person name="Barry K."/>
            <person name="Blanchette R.A."/>
            <person name="Henrissat B."/>
            <person name="Martinez A.T."/>
            <person name="Otillar R."/>
            <person name="Spatafora J.W."/>
            <person name="Yadav J.S."/>
            <person name="Aerts A."/>
            <person name="Benoit I."/>
            <person name="Boyd A."/>
            <person name="Carlson A."/>
            <person name="Copeland A."/>
            <person name="Coutinho P.M."/>
            <person name="de Vries R.P."/>
            <person name="Ferreira P."/>
            <person name="Findley K."/>
            <person name="Foster B."/>
            <person name="Gaskell J."/>
            <person name="Glotzer D."/>
            <person name="Gorecki P."/>
            <person name="Heitman J."/>
            <person name="Hesse C."/>
            <person name="Hori C."/>
            <person name="Igarashi K."/>
            <person name="Jurgens J.A."/>
            <person name="Kallen N."/>
            <person name="Kersten P."/>
            <person name="Kohler A."/>
            <person name="Kuees U."/>
            <person name="Kumar T.K.A."/>
            <person name="Kuo A."/>
            <person name="LaButti K."/>
            <person name="Larrondo L.F."/>
            <person name="Lindquist E."/>
            <person name="Ling A."/>
            <person name="Lombard V."/>
            <person name="Lucas S."/>
            <person name="Lundell T."/>
            <person name="Martin R."/>
            <person name="McLaughlin D.J."/>
            <person name="Morgenstern I."/>
            <person name="Morin E."/>
            <person name="Murat C."/>
            <person name="Nagy L.G."/>
            <person name="Nolan M."/>
            <person name="Ohm R.A."/>
            <person name="Patyshakuliyeva A."/>
            <person name="Rokas A."/>
            <person name="Ruiz-Duenas F.J."/>
            <person name="Sabat G."/>
            <person name="Salamov A."/>
            <person name="Samejima M."/>
            <person name="Schmutz J."/>
            <person name="Slot J.C."/>
            <person name="St John F."/>
            <person name="Stenlid J."/>
            <person name="Sun H."/>
            <person name="Sun S."/>
            <person name="Syed K."/>
            <person name="Tsang A."/>
            <person name="Wiebenga A."/>
            <person name="Young D."/>
            <person name="Pisabarro A."/>
            <person name="Eastwood D.C."/>
            <person name="Martin F."/>
            <person name="Cullen D."/>
            <person name="Grigoriev I.V."/>
            <person name="Hibbett D.S."/>
        </authorList>
    </citation>
    <scope>NUCLEOTIDE SEQUENCE [LARGE SCALE GENOMIC DNA]</scope>
    <source>
        <strain evidence="8">RWD-64-598 SS2</strain>
    </source>
</reference>
<feature type="region of interest" description="Disordered" evidence="5">
    <location>
        <begin position="1"/>
        <end position="22"/>
    </location>
</feature>
<feature type="compositionally biased region" description="Low complexity" evidence="5">
    <location>
        <begin position="232"/>
        <end position="244"/>
    </location>
</feature>
<feature type="compositionally biased region" description="Basic and acidic residues" evidence="5">
    <location>
        <begin position="1"/>
        <end position="15"/>
    </location>
</feature>
<feature type="compositionally biased region" description="Polar residues" evidence="5">
    <location>
        <begin position="383"/>
        <end position="399"/>
    </location>
</feature>
<feature type="region of interest" description="Disordered" evidence="5">
    <location>
        <begin position="588"/>
        <end position="844"/>
    </location>
</feature>
<evidence type="ECO:0000256" key="5">
    <source>
        <dbReference type="SAM" id="MobiDB-lite"/>
    </source>
</evidence>
<feature type="region of interest" description="Disordered" evidence="5">
    <location>
        <begin position="500"/>
        <end position="555"/>
    </location>
</feature>
<feature type="compositionally biased region" description="Low complexity" evidence="5">
    <location>
        <begin position="890"/>
        <end position="899"/>
    </location>
</feature>
<protein>
    <recommendedName>
        <fullName evidence="6">TPX2 C-terminal domain-containing protein</fullName>
    </recommendedName>
</protein>
<dbReference type="InterPro" id="IPR027329">
    <property type="entry name" value="TPX2_C"/>
</dbReference>
<sequence>MPARPKADVGAHDLDDISDNSLSFEIPTAPSATNLLDDTQDFFDGITDLNATFAPFKSSSPRKPFAPHNALPSTQQDQELKAPTPSKRFPSVPPESADPGDQPDAFVEIRRSPRKHKSSSIPSPVKPSSRRKTVAPPSGEEESPAPSAPEEHITELHPDELVSPPSLKNAAPPSIARPRPSSVFVDFGLPTPSAESEPAQAPEVNYPESPSVANRRSRSKSATPGRIPVPVSFSRRSSSATPTRIRTRTVSSNPVNLLETHAEESITESPNVSVAAHIPETIEEAPSSRPELENRRPDPPSEDVLSPAPACFSSPAREAPVRRLSYVRAKSEAPVPQASLYPSLPRDESLPLSPSRIKPPTHRRFSSLAVDAGISKPVFSSKPRYSSATLGHARTQSSPMRAFAQLEAPDEEQPLEAQESSGMQPEPVTNPASTAAANDDVGASKPTRRGSVVTERFRRYSQKVFSSFGKSRTPEPSALPPAEPAPATEVVVALGANPAPASAEVPASPVAAPVSPVHVPSTPEPREPSPILASHLPIDEPLSPLTPPPASPPMREHELTLEHVSEEVPASPSPVAAKNDEMVVQVPPPVEASPLRTSVKRRAPEDDDGAGALAQIEEVDLEMVTEEMEVEALAAPDVDDAGANVDAMQGPPSVPEEPAATLPAADASDPPKKRQRVKREHQPRASASVSPAKVKAKADTKTAVGAKTHPRPSVGKPSVDVKRTKPVSSSRTQAQPAKPSSTSGAAATIITKPSSTSRAQPTKPTSNHIPPPPASSPMLEQEVEPEQALERAPVLPSPEPAVSEVNTMETHVPSLPQSTEMSLRTSTKRRAPEEEEALSQVAPIAEVEEKAEVAAESDMELDVTTTFGVGNVDIDDADAQAPPSVPDEQAVAPPAVDVSDPPKERQRVKREHQPRTAPPAPAPKAKAGTKPVVGAKVDGRPQTSKTSVEVKRTKLVSTSRAQTQFTKPISTSAASTATTASTAKPTSTSRAQSTKPVSTSAAATTTAAAPRSRAPHSQGTIRTEARRAVPGSAASIGAKPPSKQKTSRMERVKKLEVPVAEAAPAPESAPALAVTPTAEVATEVMAPSASAPAVPAVVEKPEAEEVHSEVEDEQELMAQAAMDADVVPSSEGISGDAAETEALAPVPTDDAADVEAPAAVHNDNSVAAPVATKAKVEDRPTKKARTAHVAAPVHARPKSRMSASRAEKAAAAAEKAKMRARAKVQTKPDSTSEMAKPKSGFQPATVPAEFTFRMDAKPSAHTHHQGASGDAKPDWDINFNSNAESESNPCAGSSGAATTNSNPTRPRAPIPDFKALQAAHAASLAAKRPTVVPVYPTAAPNFKTVSRMKEREKFDALMRAHEEGKGRERAEERRKREEEEEKELREMRKRAVPKANEVPEWYKDVPKREKEQERGKGKEREMS</sequence>
<feature type="compositionally biased region" description="Low complexity" evidence="5">
    <location>
        <begin position="1200"/>
        <end position="1213"/>
    </location>
</feature>
<dbReference type="OrthoDB" id="3242303at2759"/>
<feature type="compositionally biased region" description="Polar residues" evidence="5">
    <location>
        <begin position="955"/>
        <end position="969"/>
    </location>
</feature>
<dbReference type="EMBL" id="JH711590">
    <property type="protein sequence ID" value="EIW74934.1"/>
    <property type="molecule type" value="Genomic_DNA"/>
</dbReference>
<evidence type="ECO:0000256" key="2">
    <source>
        <dbReference type="ARBA" id="ARBA00005885"/>
    </source>
</evidence>
<feature type="compositionally biased region" description="Low complexity" evidence="5">
    <location>
        <begin position="500"/>
        <end position="521"/>
    </location>
</feature>
<feature type="compositionally biased region" description="Basic and acidic residues" evidence="5">
    <location>
        <begin position="149"/>
        <end position="160"/>
    </location>
</feature>
<accession>A0A5M3M7U7</accession>
<dbReference type="GeneID" id="19206336"/>
<dbReference type="RefSeq" id="XP_007774989.1">
    <property type="nucleotide sequence ID" value="XM_007776799.1"/>
</dbReference>
<feature type="compositionally biased region" description="Polar residues" evidence="5">
    <location>
        <begin position="804"/>
        <end position="825"/>
    </location>
</feature>
<feature type="compositionally biased region" description="Basic and acidic residues" evidence="5">
    <location>
        <begin position="1099"/>
        <end position="1109"/>
    </location>
</feature>
<feature type="compositionally biased region" description="Low complexity" evidence="5">
    <location>
        <begin position="998"/>
        <end position="1012"/>
    </location>
</feature>
<keyword evidence="8" id="KW-1185">Reference proteome</keyword>
<evidence type="ECO:0000313" key="7">
    <source>
        <dbReference type="EMBL" id="EIW74934.1"/>
    </source>
</evidence>
<evidence type="ECO:0000256" key="1">
    <source>
        <dbReference type="ARBA" id="ARBA00004245"/>
    </source>
</evidence>
<feature type="region of interest" description="Disordered" evidence="5">
    <location>
        <begin position="1089"/>
        <end position="1109"/>
    </location>
</feature>